<keyword evidence="6 9" id="KW-0378">Hydrolase</keyword>
<feature type="chain" id="PRO_5025715106" description="Peptide hydrolase" evidence="9">
    <location>
        <begin position="22"/>
        <end position="462"/>
    </location>
</feature>
<keyword evidence="5 9" id="KW-0732">Signal</keyword>
<dbReference type="PANTHER" id="PTHR12147:SF56">
    <property type="entry name" value="AMINOPEPTIDASE YDR415C-RELATED"/>
    <property type="match status" value="1"/>
</dbReference>
<evidence type="ECO:0000256" key="7">
    <source>
        <dbReference type="ARBA" id="ARBA00022833"/>
    </source>
</evidence>
<proteinExistence type="inferred from homology"/>
<evidence type="ECO:0000256" key="4">
    <source>
        <dbReference type="ARBA" id="ARBA00022723"/>
    </source>
</evidence>
<dbReference type="GO" id="GO:0008235">
    <property type="term" value="F:metalloexopeptidase activity"/>
    <property type="evidence" value="ECO:0007669"/>
    <property type="project" value="InterPro"/>
</dbReference>
<dbReference type="EC" id="3.4.-.-" evidence="9"/>
<keyword evidence="3 9" id="KW-0645">Protease</keyword>
<dbReference type="GO" id="GO:0004177">
    <property type="term" value="F:aminopeptidase activity"/>
    <property type="evidence" value="ECO:0007669"/>
    <property type="project" value="UniProtKB-KW"/>
</dbReference>
<dbReference type="Proteomes" id="UP000799118">
    <property type="component" value="Unassembled WGS sequence"/>
</dbReference>
<keyword evidence="12" id="KW-1185">Reference proteome</keyword>
<dbReference type="AlphaFoldDB" id="A0A6A4I9G9"/>
<evidence type="ECO:0000256" key="1">
    <source>
        <dbReference type="ARBA" id="ARBA00001947"/>
    </source>
</evidence>
<gene>
    <name evidence="11" type="ORF">BT96DRAFT_915702</name>
</gene>
<keyword evidence="2" id="KW-0031">Aminopeptidase</keyword>
<reference evidence="11" key="1">
    <citation type="journal article" date="2019" name="Environ. Microbiol.">
        <title>Fungal ecological strategies reflected in gene transcription - a case study of two litter decomposers.</title>
        <authorList>
            <person name="Barbi F."/>
            <person name="Kohler A."/>
            <person name="Barry K."/>
            <person name="Baskaran P."/>
            <person name="Daum C."/>
            <person name="Fauchery L."/>
            <person name="Ihrmark K."/>
            <person name="Kuo A."/>
            <person name="LaButti K."/>
            <person name="Lipzen A."/>
            <person name="Morin E."/>
            <person name="Grigoriev I.V."/>
            <person name="Henrissat B."/>
            <person name="Lindahl B."/>
            <person name="Martin F."/>
        </authorList>
    </citation>
    <scope>NUCLEOTIDE SEQUENCE</scope>
    <source>
        <strain evidence="11">JB14</strain>
    </source>
</reference>
<organism evidence="11 12">
    <name type="scientific">Gymnopus androsaceus JB14</name>
    <dbReference type="NCBI Taxonomy" id="1447944"/>
    <lineage>
        <taxon>Eukaryota</taxon>
        <taxon>Fungi</taxon>
        <taxon>Dikarya</taxon>
        <taxon>Basidiomycota</taxon>
        <taxon>Agaricomycotina</taxon>
        <taxon>Agaricomycetes</taxon>
        <taxon>Agaricomycetidae</taxon>
        <taxon>Agaricales</taxon>
        <taxon>Marasmiineae</taxon>
        <taxon>Omphalotaceae</taxon>
        <taxon>Gymnopus</taxon>
    </lineage>
</organism>
<dbReference type="EMBL" id="ML769405">
    <property type="protein sequence ID" value="KAE9405958.1"/>
    <property type="molecule type" value="Genomic_DNA"/>
</dbReference>
<comment type="similarity">
    <text evidence="8">Belongs to the peptidase M28 family. M28E subfamily.</text>
</comment>
<feature type="domain" description="Peptidase M28" evidence="10">
    <location>
        <begin position="206"/>
        <end position="409"/>
    </location>
</feature>
<dbReference type="GO" id="GO:0046872">
    <property type="term" value="F:metal ion binding"/>
    <property type="evidence" value="ECO:0007669"/>
    <property type="project" value="UniProtKB-KW"/>
</dbReference>
<name>A0A6A4I9G9_9AGAR</name>
<dbReference type="Pfam" id="PF04389">
    <property type="entry name" value="Peptidase_M28"/>
    <property type="match status" value="1"/>
</dbReference>
<dbReference type="SUPFAM" id="SSF53187">
    <property type="entry name" value="Zn-dependent exopeptidases"/>
    <property type="match status" value="1"/>
</dbReference>
<dbReference type="OrthoDB" id="2214at2759"/>
<evidence type="ECO:0000313" key="11">
    <source>
        <dbReference type="EMBL" id="KAE9405958.1"/>
    </source>
</evidence>
<sequence length="462" mass="51286">MLSSSATYGTIIALLVAQISGLPSLNIESDSQAIFPSHNNGQIPDANGKTPSGLDMDFDALRLVRFLNGDMAEGYEEPTWVTEREKLEAKREGRDCIDITEHRDFGTNTYTSLIAASQSRTIYHPPNSTFVSKVLPLLSSDEQKANLETFTSFYTRYYNSDTGRASSRWLYQRAVNYTEKYASSELKTAARVELVLVPHNFKQESVVIRLNPKNVSSSDAITIIGAHCDSINMENPFLRAPGADDDGSGTVTVLEAYRSILESGYIPSSPLEFHFYAGEEGGLLGSLDIADWFVKTGKSVGGMLQFDMTAWVAAGTQEKVGVVMNRVDPALTEWQKLLINEYLDIPWVETEYPGRAGSDHQSWTGAGYPAAHSIEGAWENGNHQNPHSPRDRTDISDEFSFGHILQYVLGFSYVLNEYCLSCHGCYASSFDIMIYHEAKQRLITACRFTKLAVAFAVELSDY</sequence>
<keyword evidence="7 9" id="KW-0862">Zinc</keyword>
<evidence type="ECO:0000256" key="5">
    <source>
        <dbReference type="ARBA" id="ARBA00022729"/>
    </source>
</evidence>
<evidence type="ECO:0000259" key="10">
    <source>
        <dbReference type="Pfam" id="PF04389"/>
    </source>
</evidence>
<evidence type="ECO:0000256" key="3">
    <source>
        <dbReference type="ARBA" id="ARBA00022670"/>
    </source>
</evidence>
<keyword evidence="4 9" id="KW-0479">Metal-binding</keyword>
<dbReference type="PANTHER" id="PTHR12147">
    <property type="entry name" value="METALLOPEPTIDASE M28 FAMILY MEMBER"/>
    <property type="match status" value="1"/>
</dbReference>
<dbReference type="InterPro" id="IPR007484">
    <property type="entry name" value="Peptidase_M28"/>
</dbReference>
<comment type="cofactor">
    <cofactor evidence="1">
        <name>Zn(2+)</name>
        <dbReference type="ChEBI" id="CHEBI:29105"/>
    </cofactor>
</comment>
<dbReference type="GO" id="GO:0006508">
    <property type="term" value="P:proteolysis"/>
    <property type="evidence" value="ECO:0007669"/>
    <property type="project" value="UniProtKB-KW"/>
</dbReference>
<protein>
    <recommendedName>
        <fullName evidence="9">Peptide hydrolase</fullName>
        <ecNumber evidence="9">3.4.-.-</ecNumber>
    </recommendedName>
</protein>
<evidence type="ECO:0000256" key="8">
    <source>
        <dbReference type="ARBA" id="ARBA00043962"/>
    </source>
</evidence>
<dbReference type="Gene3D" id="3.40.630.10">
    <property type="entry name" value="Zn peptidases"/>
    <property type="match status" value="1"/>
</dbReference>
<evidence type="ECO:0000256" key="6">
    <source>
        <dbReference type="ARBA" id="ARBA00022801"/>
    </source>
</evidence>
<feature type="signal peptide" evidence="9">
    <location>
        <begin position="1"/>
        <end position="21"/>
    </location>
</feature>
<dbReference type="InterPro" id="IPR045175">
    <property type="entry name" value="M28_fam"/>
</dbReference>
<evidence type="ECO:0000313" key="12">
    <source>
        <dbReference type="Proteomes" id="UP000799118"/>
    </source>
</evidence>
<evidence type="ECO:0000256" key="9">
    <source>
        <dbReference type="RuleBase" id="RU361240"/>
    </source>
</evidence>
<evidence type="ECO:0000256" key="2">
    <source>
        <dbReference type="ARBA" id="ARBA00022438"/>
    </source>
</evidence>
<accession>A0A6A4I9G9</accession>